<reference evidence="1 2" key="1">
    <citation type="submission" date="2018-11" db="EMBL/GenBank/DDBJ databases">
        <title>Trebonia kvetii gen.nov., sp.nov., a novel acidophilic actinobacterium, and proposal of the new actinobacterial family Treboniaceae fam. nov.</title>
        <authorList>
            <person name="Rapoport D."/>
            <person name="Sagova-Mareckova M."/>
            <person name="Sedlacek I."/>
            <person name="Provaznik J."/>
            <person name="Kralova S."/>
            <person name="Pavlinic D."/>
            <person name="Benes V."/>
            <person name="Kopecky J."/>
        </authorList>
    </citation>
    <scope>NUCLEOTIDE SEQUENCE [LARGE SCALE GENOMIC DNA]</scope>
    <source>
        <strain evidence="1 2">15Tr583</strain>
    </source>
</reference>
<dbReference type="EMBL" id="RPFW01000002">
    <property type="protein sequence ID" value="TVZ05278.1"/>
    <property type="molecule type" value="Genomic_DNA"/>
</dbReference>
<gene>
    <name evidence="1" type="ORF">EAS64_11895</name>
</gene>
<name>A0A6P2C268_9ACTN</name>
<dbReference type="RefSeq" id="WP_145852981.1">
    <property type="nucleotide sequence ID" value="NZ_RPFW01000002.1"/>
</dbReference>
<evidence type="ECO:0000313" key="1">
    <source>
        <dbReference type="EMBL" id="TVZ05278.1"/>
    </source>
</evidence>
<accession>A0A6P2C268</accession>
<comment type="caution">
    <text evidence="1">The sequence shown here is derived from an EMBL/GenBank/DDBJ whole genome shotgun (WGS) entry which is preliminary data.</text>
</comment>
<evidence type="ECO:0000313" key="2">
    <source>
        <dbReference type="Proteomes" id="UP000460272"/>
    </source>
</evidence>
<protein>
    <submittedName>
        <fullName evidence="1">Uncharacterized protein</fullName>
    </submittedName>
</protein>
<dbReference type="Proteomes" id="UP000460272">
    <property type="component" value="Unassembled WGS sequence"/>
</dbReference>
<keyword evidence="2" id="KW-1185">Reference proteome</keyword>
<proteinExistence type="predicted"/>
<sequence length="140" mass="14843">MRPPDVPVIAEGEIPSGERWSLMAGGTSDDYYVGLKTVHQDGHADGGGMQGPALSAGIPFKFCLSQNGDEPLSVMVCTESRVRSLRLGSPGGESCDLLPVAEDQAVGVTFFVALLPWKASTVSMEGFDGGGQYERPLRNR</sequence>
<organism evidence="1 2">
    <name type="scientific">Trebonia kvetii</name>
    <dbReference type="NCBI Taxonomy" id="2480626"/>
    <lineage>
        <taxon>Bacteria</taxon>
        <taxon>Bacillati</taxon>
        <taxon>Actinomycetota</taxon>
        <taxon>Actinomycetes</taxon>
        <taxon>Streptosporangiales</taxon>
        <taxon>Treboniaceae</taxon>
        <taxon>Trebonia</taxon>
    </lineage>
</organism>
<dbReference type="AlphaFoldDB" id="A0A6P2C268"/>